<gene>
    <name evidence="1" type="ORF">HNQ08_005482</name>
</gene>
<keyword evidence="2" id="KW-1185">Reference proteome</keyword>
<dbReference type="AlphaFoldDB" id="A0A7W8K0P5"/>
<dbReference type="Proteomes" id="UP000552709">
    <property type="component" value="Unassembled WGS sequence"/>
</dbReference>
<protein>
    <submittedName>
        <fullName evidence="1">Uncharacterized protein</fullName>
    </submittedName>
</protein>
<sequence length="141" mass="16346">MDDVRRSGFVSDRNKIGKHQRYVLTTSTLQSALEGLPYVVRTHLIHGGNIFFSCEIWLARKDIPFDRLYVRAGAVPKIIAHDARIYVQDTVLPELISWVEQQLTQAGRPLTTEMLRRLPSEMRDTPQLYFRRDLPAVLARR</sequence>
<accession>A0A7W8K0P5</accession>
<comment type="caution">
    <text evidence="1">The sequence shown here is derived from an EMBL/GenBank/DDBJ whole genome shotgun (WGS) entry which is preliminary data.</text>
</comment>
<evidence type="ECO:0000313" key="2">
    <source>
        <dbReference type="Proteomes" id="UP000552709"/>
    </source>
</evidence>
<dbReference type="RefSeq" id="WP_184138312.1">
    <property type="nucleotide sequence ID" value="NZ_JACHFL010000038.1"/>
</dbReference>
<dbReference type="EMBL" id="JACHFL010000038">
    <property type="protein sequence ID" value="MBB5366353.1"/>
    <property type="molecule type" value="Genomic_DNA"/>
</dbReference>
<organism evidence="1 2">
    <name type="scientific">Deinococcus humi</name>
    <dbReference type="NCBI Taxonomy" id="662880"/>
    <lineage>
        <taxon>Bacteria</taxon>
        <taxon>Thermotogati</taxon>
        <taxon>Deinococcota</taxon>
        <taxon>Deinococci</taxon>
        <taxon>Deinococcales</taxon>
        <taxon>Deinococcaceae</taxon>
        <taxon>Deinococcus</taxon>
    </lineage>
</organism>
<reference evidence="1 2" key="1">
    <citation type="submission" date="2020-08" db="EMBL/GenBank/DDBJ databases">
        <title>Genomic Encyclopedia of Type Strains, Phase IV (KMG-IV): sequencing the most valuable type-strain genomes for metagenomic binning, comparative biology and taxonomic classification.</title>
        <authorList>
            <person name="Goeker M."/>
        </authorList>
    </citation>
    <scope>NUCLEOTIDE SEQUENCE [LARGE SCALE GENOMIC DNA]</scope>
    <source>
        <strain evidence="1 2">DSM 27939</strain>
    </source>
</reference>
<evidence type="ECO:0000313" key="1">
    <source>
        <dbReference type="EMBL" id="MBB5366353.1"/>
    </source>
</evidence>
<name>A0A7W8K0P5_9DEIO</name>
<proteinExistence type="predicted"/>